<dbReference type="RefSeq" id="WP_092522323.1">
    <property type="nucleotide sequence ID" value="NZ_FNKO01000001.1"/>
</dbReference>
<evidence type="ECO:0000256" key="1">
    <source>
        <dbReference type="SAM" id="MobiDB-lite"/>
    </source>
</evidence>
<feature type="region of interest" description="Disordered" evidence="1">
    <location>
        <begin position="1"/>
        <end position="20"/>
    </location>
</feature>
<feature type="compositionally biased region" description="Polar residues" evidence="1">
    <location>
        <begin position="156"/>
        <end position="165"/>
    </location>
</feature>
<feature type="compositionally biased region" description="Pro residues" evidence="1">
    <location>
        <begin position="1"/>
        <end position="10"/>
    </location>
</feature>
<feature type="compositionally biased region" description="Low complexity" evidence="1">
    <location>
        <begin position="166"/>
        <end position="188"/>
    </location>
</feature>
<dbReference type="STRING" id="995062.SAMN04489718_1749"/>
<evidence type="ECO:0000313" key="3">
    <source>
        <dbReference type="EMBL" id="SDQ43549.1"/>
    </source>
</evidence>
<accession>A0A1H1AV48</accession>
<evidence type="ECO:0000259" key="2">
    <source>
        <dbReference type="Pfam" id="PF13349"/>
    </source>
</evidence>
<feature type="domain" description="DUF4097" evidence="2">
    <location>
        <begin position="155"/>
        <end position="287"/>
    </location>
</feature>
<dbReference type="Pfam" id="PF13349">
    <property type="entry name" value="DUF4097"/>
    <property type="match status" value="1"/>
</dbReference>
<dbReference type="Proteomes" id="UP000199301">
    <property type="component" value="Unassembled WGS sequence"/>
</dbReference>
<dbReference type="Gene3D" id="2.160.20.120">
    <property type="match status" value="1"/>
</dbReference>
<name>A0A1H1AV48_9ACTN</name>
<dbReference type="AlphaFoldDB" id="A0A1H1AV48"/>
<gene>
    <name evidence="3" type="ORF">SAMN04489718_1749</name>
</gene>
<feature type="compositionally biased region" description="Basic and acidic residues" evidence="1">
    <location>
        <begin position="88"/>
        <end position="97"/>
    </location>
</feature>
<feature type="region of interest" description="Disordered" evidence="1">
    <location>
        <begin position="141"/>
        <end position="188"/>
    </location>
</feature>
<reference evidence="4" key="1">
    <citation type="submission" date="2016-10" db="EMBL/GenBank/DDBJ databases">
        <authorList>
            <person name="Varghese N."/>
            <person name="Submissions S."/>
        </authorList>
    </citation>
    <scope>NUCLEOTIDE SEQUENCE [LARGE SCALE GENOMIC DNA]</scope>
    <source>
        <strain evidence="4">DSM 45459</strain>
    </source>
</reference>
<dbReference type="InterPro" id="IPR025164">
    <property type="entry name" value="Toastrack_DUF4097"/>
</dbReference>
<keyword evidence="4" id="KW-1185">Reference proteome</keyword>
<proteinExistence type="predicted"/>
<feature type="region of interest" description="Disordered" evidence="1">
    <location>
        <begin position="81"/>
        <end position="102"/>
    </location>
</feature>
<dbReference type="OrthoDB" id="3677688at2"/>
<evidence type="ECO:0000313" key="4">
    <source>
        <dbReference type="Proteomes" id="UP000199301"/>
    </source>
</evidence>
<organism evidence="3 4">
    <name type="scientific">Actinopolyspora saharensis</name>
    <dbReference type="NCBI Taxonomy" id="995062"/>
    <lineage>
        <taxon>Bacteria</taxon>
        <taxon>Bacillati</taxon>
        <taxon>Actinomycetota</taxon>
        <taxon>Actinomycetes</taxon>
        <taxon>Actinopolysporales</taxon>
        <taxon>Actinopolysporaceae</taxon>
        <taxon>Actinopolyspora</taxon>
    </lineage>
</organism>
<protein>
    <submittedName>
        <fullName evidence="3">Putative adhesin</fullName>
    </submittedName>
</protein>
<sequence length="318" mass="32330">MTEQSAPPPEGLVRTREFHAPGPVELELSNGVGPLHVELVETDAVHVEVRHEPAHGYPDWRGGLSGLLSWVSEQINETGIKAGNGRGADGDREDEHASGAGAEAVRRTRIDMTGNRVAVHPPTEVPLRSVPLVVRVHAPSGSRVSAHTGPGEVRVTGSSGRMSIQSGSGSVETGESTGTTTVRTGSGRISLGGMHAEVQARSGSGPVEIAAVNAASSVVTGSGSVWLGEVSADLLVRSGSGSIAVADGTAGQVELISGSGDVQFAVGNDVAAEVDLVSSTGSVASELEVTTEPPSEDPPPLRVFGRTGSGRALLTSSI</sequence>
<dbReference type="EMBL" id="FNKO01000001">
    <property type="protein sequence ID" value="SDQ43549.1"/>
    <property type="molecule type" value="Genomic_DNA"/>
</dbReference>